<dbReference type="PANTHER" id="PTHR43420">
    <property type="entry name" value="ACETYLTRANSFERASE"/>
    <property type="match status" value="1"/>
</dbReference>
<comment type="caution">
    <text evidence="4">The sequence shown here is derived from an EMBL/GenBank/DDBJ whole genome shotgun (WGS) entry which is preliminary data.</text>
</comment>
<keyword evidence="5" id="KW-1185">Reference proteome</keyword>
<dbReference type="AlphaFoldDB" id="A0A7X2LZN2"/>
<dbReference type="InterPro" id="IPR000182">
    <property type="entry name" value="GNAT_dom"/>
</dbReference>
<dbReference type="GO" id="GO:0016747">
    <property type="term" value="F:acyltransferase activity, transferring groups other than amino-acyl groups"/>
    <property type="evidence" value="ECO:0007669"/>
    <property type="project" value="InterPro"/>
</dbReference>
<keyword evidence="2" id="KW-0012">Acyltransferase</keyword>
<dbReference type="SUPFAM" id="SSF55729">
    <property type="entry name" value="Acyl-CoA N-acyltransferases (Nat)"/>
    <property type="match status" value="2"/>
</dbReference>
<dbReference type="OrthoDB" id="7163760at2"/>
<feature type="domain" description="N-acetyltransferase" evidence="3">
    <location>
        <begin position="1"/>
        <end position="148"/>
    </location>
</feature>
<keyword evidence="1 4" id="KW-0808">Transferase</keyword>
<evidence type="ECO:0000256" key="2">
    <source>
        <dbReference type="ARBA" id="ARBA00023315"/>
    </source>
</evidence>
<dbReference type="Proteomes" id="UP000448867">
    <property type="component" value="Unassembled WGS sequence"/>
</dbReference>
<dbReference type="InterPro" id="IPR016181">
    <property type="entry name" value="Acyl_CoA_acyltransferase"/>
</dbReference>
<name>A0A7X2LZN2_9BACI</name>
<evidence type="ECO:0000256" key="1">
    <source>
        <dbReference type="ARBA" id="ARBA00022679"/>
    </source>
</evidence>
<evidence type="ECO:0000313" key="5">
    <source>
        <dbReference type="Proteomes" id="UP000448867"/>
    </source>
</evidence>
<evidence type="ECO:0000259" key="3">
    <source>
        <dbReference type="PROSITE" id="PS51186"/>
    </source>
</evidence>
<protein>
    <submittedName>
        <fullName evidence="4">GNAT family N-acetyltransferase</fullName>
    </submittedName>
</protein>
<gene>
    <name evidence="4" type="ORF">GJU40_06815</name>
</gene>
<evidence type="ECO:0000313" key="4">
    <source>
        <dbReference type="EMBL" id="MRX71884.1"/>
    </source>
</evidence>
<organism evidence="4 5">
    <name type="scientific">Metabacillus lacus</name>
    <dbReference type="NCBI Taxonomy" id="1983721"/>
    <lineage>
        <taxon>Bacteria</taxon>
        <taxon>Bacillati</taxon>
        <taxon>Bacillota</taxon>
        <taxon>Bacilli</taxon>
        <taxon>Bacillales</taxon>
        <taxon>Bacillaceae</taxon>
        <taxon>Metabacillus</taxon>
    </lineage>
</organism>
<dbReference type="PROSITE" id="PS51186">
    <property type="entry name" value="GNAT"/>
    <property type="match status" value="2"/>
</dbReference>
<dbReference type="CDD" id="cd04301">
    <property type="entry name" value="NAT_SF"/>
    <property type="match status" value="2"/>
</dbReference>
<dbReference type="InterPro" id="IPR050680">
    <property type="entry name" value="YpeA/RimI_acetyltransf"/>
</dbReference>
<dbReference type="Pfam" id="PF00583">
    <property type="entry name" value="Acetyltransf_1"/>
    <property type="match status" value="2"/>
</dbReference>
<sequence length="273" mass="31446">MLNENQLSEIKKLQEVCETFDGIELKLNWDMLRKRETGLKQDFFLYEHGELIAFAAIYGFGNKAEICGMVDPAYRRRGIFSQMLGDAINEARKLEYQKILLNAPAKSDSARMFIEGTSAVFLIAEYQMKWEGGTLLDSSDVSLRPSRDEDFDLEVQLDVDCFGYKRSEAERYRKQLNADHQSAYCIIEHKGTAAGKVRIWEEDGEAWIYGFAVTPKEQGKGIGRKTLAVIIREQTQKQNKIYLEVEAENTYALKLYETCGFKTYDAQDYYLVH</sequence>
<feature type="domain" description="N-acetyltransferase" evidence="3">
    <location>
        <begin position="141"/>
        <end position="273"/>
    </location>
</feature>
<proteinExistence type="predicted"/>
<dbReference type="EMBL" id="WKKI01000008">
    <property type="protein sequence ID" value="MRX71884.1"/>
    <property type="molecule type" value="Genomic_DNA"/>
</dbReference>
<accession>A0A7X2LZN2</accession>
<reference evidence="4 5" key="1">
    <citation type="submission" date="2019-11" db="EMBL/GenBank/DDBJ databases">
        <title>Bacillus lacus genome.</title>
        <authorList>
            <person name="Allen C.J."/>
            <person name="Newman J.D."/>
        </authorList>
    </citation>
    <scope>NUCLEOTIDE SEQUENCE [LARGE SCALE GENOMIC DNA]</scope>
    <source>
        <strain evidence="4 5">KCTC 33946</strain>
    </source>
</reference>
<dbReference type="Gene3D" id="3.40.630.30">
    <property type="match status" value="2"/>
</dbReference>